<sequence length="119" mass="11706">TGAWFAGPSASCAPPARAGRARRAGGEGRAGQHGGPAAALEGGAPGGGGGRPPALRLPEVPGGPGAAGGVPAGGQHREKEPEGPLRRLGAQVQGADLGDRVRTAGDAVTPQEEELWRRL</sequence>
<reference evidence="2" key="1">
    <citation type="submission" date="2023-10" db="EMBL/GenBank/DDBJ databases">
        <authorList>
            <person name="Chen Y."/>
            <person name="Shah S."/>
            <person name="Dougan E. K."/>
            <person name="Thang M."/>
            <person name="Chan C."/>
        </authorList>
    </citation>
    <scope>NUCLEOTIDE SEQUENCE [LARGE SCALE GENOMIC DNA]</scope>
</reference>
<evidence type="ECO:0000256" key="1">
    <source>
        <dbReference type="SAM" id="MobiDB-lite"/>
    </source>
</evidence>
<dbReference type="Proteomes" id="UP001189429">
    <property type="component" value="Unassembled WGS sequence"/>
</dbReference>
<accession>A0ABN9T068</accession>
<evidence type="ECO:0000313" key="3">
    <source>
        <dbReference type="Proteomes" id="UP001189429"/>
    </source>
</evidence>
<protein>
    <submittedName>
        <fullName evidence="2">Uncharacterized protein</fullName>
    </submittedName>
</protein>
<feature type="non-terminal residue" evidence="2">
    <location>
        <position position="1"/>
    </location>
</feature>
<gene>
    <name evidence="2" type="ORF">PCOR1329_LOCUS34272</name>
</gene>
<keyword evidence="3" id="KW-1185">Reference proteome</keyword>
<name>A0ABN9T068_9DINO</name>
<proteinExistence type="predicted"/>
<comment type="caution">
    <text evidence="2">The sequence shown here is derived from an EMBL/GenBank/DDBJ whole genome shotgun (WGS) entry which is preliminary data.</text>
</comment>
<feature type="compositionally biased region" description="Low complexity" evidence="1">
    <location>
        <begin position="1"/>
        <end position="18"/>
    </location>
</feature>
<organism evidence="2 3">
    <name type="scientific">Prorocentrum cordatum</name>
    <dbReference type="NCBI Taxonomy" id="2364126"/>
    <lineage>
        <taxon>Eukaryota</taxon>
        <taxon>Sar</taxon>
        <taxon>Alveolata</taxon>
        <taxon>Dinophyceae</taxon>
        <taxon>Prorocentrales</taxon>
        <taxon>Prorocentraceae</taxon>
        <taxon>Prorocentrum</taxon>
    </lineage>
</organism>
<feature type="non-terminal residue" evidence="2">
    <location>
        <position position="119"/>
    </location>
</feature>
<feature type="compositionally biased region" description="Basic and acidic residues" evidence="1">
    <location>
        <begin position="75"/>
        <end position="85"/>
    </location>
</feature>
<evidence type="ECO:0000313" key="2">
    <source>
        <dbReference type="EMBL" id="CAK0838296.1"/>
    </source>
</evidence>
<feature type="region of interest" description="Disordered" evidence="1">
    <location>
        <begin position="1"/>
        <end position="119"/>
    </location>
</feature>
<dbReference type="EMBL" id="CAUYUJ010014213">
    <property type="protein sequence ID" value="CAK0838296.1"/>
    <property type="molecule type" value="Genomic_DNA"/>
</dbReference>
<feature type="compositionally biased region" description="Gly residues" evidence="1">
    <location>
        <begin position="62"/>
        <end position="72"/>
    </location>
</feature>